<dbReference type="InterPro" id="IPR017871">
    <property type="entry name" value="ABC_transporter-like_CS"/>
</dbReference>
<feature type="domain" description="ABC transmembrane type-1" evidence="13">
    <location>
        <begin position="1"/>
        <end position="122"/>
    </location>
</feature>
<dbReference type="Gene3D" id="1.20.1560.10">
    <property type="entry name" value="ABC transporter type 1, transmembrane domain"/>
    <property type="match status" value="1"/>
</dbReference>
<dbReference type="GO" id="GO:0005743">
    <property type="term" value="C:mitochondrial inner membrane"/>
    <property type="evidence" value="ECO:0007669"/>
    <property type="project" value="TreeGrafter"/>
</dbReference>
<gene>
    <name evidence="14" type="ORF">CAUJ_LOCUS14664</name>
</gene>
<feature type="transmembrane region" description="Helical" evidence="11">
    <location>
        <begin position="589"/>
        <end position="607"/>
    </location>
</feature>
<feature type="transmembrane region" description="Helical" evidence="11">
    <location>
        <begin position="698"/>
        <end position="721"/>
    </location>
</feature>
<sequence>MGSASKEEAKKYAEAGNIAEEAITSIRTVVAFNGQPYELDRYSQALAICSRIGVKKGVLLGVGIGMTFLIGFSSYCFTFWLGTNFIYDGKMDGNTVMTVFFSVMLGAMALGQAGPQIAAVATAQGAAGVLYELIDREPEIDAYSPEGVSPARLRGEVTVQNVCFSYPRRPDITVLNNVSFTTQPGKTVALVGASGCGKSTIIQLLLRYYDVTGGKILIDGLPLTDYNIEYLRSVIGVVSQEPVLFNTTIEQNIRFGRADVSEEEIWAALKKANAYRFVQQLPQGLKTLVGDRGTQMSGGQKQRIAIARALVRDPKILLLDEATSALDAESESVVQHALENASKGRTTIVIAHRLSTVRNADTIIAVKEGKVVEQGTHDELIKSGGLYSELVKSQIFVDVDEQHSKRTGSIVSQASRANSVSVPTGKEDEAPLKPEQELERMKKDLEMEGAKPAGLFEILARARPEWKYIAIAIIFSCIQGCVYPAFSFFFSQMIEAFAKPPDQMKKEGHFWALMFIGLGLVELVTFIVTCFLYGLVSERLTRRLRCQVFQNVLSMDGAFFDSPQNSSGKISIRLATDAPNVKAAIDNRFGSVFASTFSLIVGIGIGIYFGWEMALMCMSIFPLGVIGQTLQMRYMSGNSSLDPKEMENGGKIAIEAIEHVRTVQALTLQPTMYQSFCESLNLAQKAANRRHVYAVRCFALYVGLGYGFSASIFFFLFAASFRFGLWLVQTCHMLPFDMLKVLFAISFTAGSMGYTSSYFTEYTKATVAAGLIFNMLKKKPRIDNMSKNGKRPAITGRVHFDNVFFKYPERPSVLVLGGLNIEVRPGETLALVGSSGCGKSTVISLLERLYDPLDGHVNLDGEDIREMNPTHLRSHIALVSQEPTLFDTSIRSNIVYGLEPGSYTEAQILDAAMKANIHKFVSELPEGYDTRVGEKGTQLSGGQKQRIAIARALIRNPRILLLDEATSALDTESEKLVQAALDAASQGRTCIVVAHRLSTVVNSNCIVVVHNGKAIEKGTHAELMSLRGAYWNLTQKQTLASS</sequence>
<dbReference type="GO" id="GO:0015421">
    <property type="term" value="F:ABC-type oligopeptide transporter activity"/>
    <property type="evidence" value="ECO:0007669"/>
    <property type="project" value="TreeGrafter"/>
</dbReference>
<keyword evidence="8 11" id="KW-1133">Transmembrane helix</keyword>
<evidence type="ECO:0000256" key="11">
    <source>
        <dbReference type="SAM" id="Phobius"/>
    </source>
</evidence>
<dbReference type="GO" id="GO:0005524">
    <property type="term" value="F:ATP binding"/>
    <property type="evidence" value="ECO:0007669"/>
    <property type="project" value="UniProtKB-KW"/>
</dbReference>
<dbReference type="FunFam" id="3.40.50.300:FF:000916">
    <property type="entry name" value="ABC transporter B family member 9"/>
    <property type="match status" value="1"/>
</dbReference>
<accession>A0A8S1HTZ4</accession>
<dbReference type="PROSITE" id="PS50929">
    <property type="entry name" value="ABC_TM1F"/>
    <property type="match status" value="2"/>
</dbReference>
<dbReference type="PANTHER" id="PTHR43394">
    <property type="entry name" value="ATP-DEPENDENT PERMEASE MDL1, MITOCHONDRIAL"/>
    <property type="match status" value="1"/>
</dbReference>
<keyword evidence="6" id="KW-0547">Nucleotide-binding</keyword>
<dbReference type="SUPFAM" id="SSF90123">
    <property type="entry name" value="ABC transporter transmembrane region"/>
    <property type="match status" value="2"/>
</dbReference>
<dbReference type="PROSITE" id="PS50893">
    <property type="entry name" value="ABC_TRANSPORTER_2"/>
    <property type="match status" value="2"/>
</dbReference>
<dbReference type="FunFam" id="3.40.50.300:FF:002283">
    <property type="entry name" value="p-GlycoProtein related"/>
    <property type="match status" value="1"/>
</dbReference>
<evidence type="ECO:0000313" key="14">
    <source>
        <dbReference type="EMBL" id="CAD6198758.1"/>
    </source>
</evidence>
<organism evidence="14 15">
    <name type="scientific">Caenorhabditis auriculariae</name>
    <dbReference type="NCBI Taxonomy" id="2777116"/>
    <lineage>
        <taxon>Eukaryota</taxon>
        <taxon>Metazoa</taxon>
        <taxon>Ecdysozoa</taxon>
        <taxon>Nematoda</taxon>
        <taxon>Chromadorea</taxon>
        <taxon>Rhabditida</taxon>
        <taxon>Rhabditina</taxon>
        <taxon>Rhabditomorpha</taxon>
        <taxon>Rhabditoidea</taxon>
        <taxon>Rhabditidae</taxon>
        <taxon>Peloderinae</taxon>
        <taxon>Caenorhabditis</taxon>
    </lineage>
</organism>
<dbReference type="InterPro" id="IPR027417">
    <property type="entry name" value="P-loop_NTPase"/>
</dbReference>
<feature type="transmembrane region" description="Helical" evidence="11">
    <location>
        <begin position="93"/>
        <end position="111"/>
    </location>
</feature>
<keyword evidence="4 11" id="KW-0812">Transmembrane</keyword>
<protein>
    <submittedName>
        <fullName evidence="14">Uncharacterized protein</fullName>
    </submittedName>
</protein>
<reference evidence="14" key="1">
    <citation type="submission" date="2020-10" db="EMBL/GenBank/DDBJ databases">
        <authorList>
            <person name="Kikuchi T."/>
        </authorList>
    </citation>
    <scope>NUCLEOTIDE SEQUENCE</scope>
    <source>
        <strain evidence="14">NKZ352</strain>
    </source>
</reference>
<dbReference type="GO" id="GO:0090374">
    <property type="term" value="P:oligopeptide export from mitochondrion"/>
    <property type="evidence" value="ECO:0007669"/>
    <property type="project" value="TreeGrafter"/>
</dbReference>
<evidence type="ECO:0000256" key="3">
    <source>
        <dbReference type="ARBA" id="ARBA00022448"/>
    </source>
</evidence>
<dbReference type="PANTHER" id="PTHR43394:SF11">
    <property type="entry name" value="ATP-BINDING CASSETTE TRANSPORTER"/>
    <property type="match status" value="1"/>
</dbReference>
<evidence type="ECO:0000259" key="12">
    <source>
        <dbReference type="PROSITE" id="PS50893"/>
    </source>
</evidence>
<dbReference type="Proteomes" id="UP000835052">
    <property type="component" value="Unassembled WGS sequence"/>
</dbReference>
<evidence type="ECO:0000256" key="5">
    <source>
        <dbReference type="ARBA" id="ARBA00022737"/>
    </source>
</evidence>
<dbReference type="SUPFAM" id="SSF52540">
    <property type="entry name" value="P-loop containing nucleoside triphosphate hydrolases"/>
    <property type="match status" value="2"/>
</dbReference>
<feature type="transmembrane region" description="Helical" evidence="11">
    <location>
        <begin position="468"/>
        <end position="490"/>
    </location>
</feature>
<evidence type="ECO:0000256" key="10">
    <source>
        <dbReference type="SAM" id="MobiDB-lite"/>
    </source>
</evidence>
<evidence type="ECO:0000256" key="7">
    <source>
        <dbReference type="ARBA" id="ARBA00022840"/>
    </source>
</evidence>
<keyword evidence="7" id="KW-0067">ATP-binding</keyword>
<dbReference type="OrthoDB" id="6500128at2759"/>
<evidence type="ECO:0000256" key="2">
    <source>
        <dbReference type="ARBA" id="ARBA00007577"/>
    </source>
</evidence>
<feature type="domain" description="ABC transporter" evidence="12">
    <location>
        <begin position="157"/>
        <end position="393"/>
    </location>
</feature>
<feature type="transmembrane region" description="Helical" evidence="11">
    <location>
        <begin position="613"/>
        <end position="630"/>
    </location>
</feature>
<keyword evidence="3" id="KW-0813">Transport</keyword>
<evidence type="ECO:0000259" key="13">
    <source>
        <dbReference type="PROSITE" id="PS50929"/>
    </source>
</evidence>
<dbReference type="SMART" id="SM00382">
    <property type="entry name" value="AAA"/>
    <property type="match status" value="2"/>
</dbReference>
<feature type="domain" description="ABC transporter" evidence="12">
    <location>
        <begin position="798"/>
        <end position="1036"/>
    </location>
</feature>
<dbReference type="Gene3D" id="3.40.50.300">
    <property type="entry name" value="P-loop containing nucleotide triphosphate hydrolases"/>
    <property type="match status" value="2"/>
</dbReference>
<dbReference type="InterPro" id="IPR039421">
    <property type="entry name" value="Type_1_exporter"/>
</dbReference>
<dbReference type="FunFam" id="1.20.1560.10:FF:000009">
    <property type="entry name" value="ABC transporter B family member 1"/>
    <property type="match status" value="1"/>
</dbReference>
<evidence type="ECO:0000256" key="9">
    <source>
        <dbReference type="ARBA" id="ARBA00023136"/>
    </source>
</evidence>
<name>A0A8S1HTZ4_9PELO</name>
<evidence type="ECO:0000256" key="1">
    <source>
        <dbReference type="ARBA" id="ARBA00004141"/>
    </source>
</evidence>
<feature type="domain" description="ABC transmembrane type-1" evidence="13">
    <location>
        <begin position="470"/>
        <end position="764"/>
    </location>
</feature>
<feature type="transmembrane region" description="Helical" evidence="11">
    <location>
        <begin position="510"/>
        <end position="535"/>
    </location>
</feature>
<evidence type="ECO:0000256" key="6">
    <source>
        <dbReference type="ARBA" id="ARBA00022741"/>
    </source>
</evidence>
<proteinExistence type="inferred from homology"/>
<dbReference type="InterPro" id="IPR003439">
    <property type="entry name" value="ABC_transporter-like_ATP-bd"/>
</dbReference>
<feature type="transmembrane region" description="Helical" evidence="11">
    <location>
        <begin position="58"/>
        <end position="81"/>
    </location>
</feature>
<dbReference type="CDD" id="cd03249">
    <property type="entry name" value="ABC_MTABC3_MDL1_MDL2"/>
    <property type="match status" value="2"/>
</dbReference>
<evidence type="ECO:0000256" key="8">
    <source>
        <dbReference type="ARBA" id="ARBA00022989"/>
    </source>
</evidence>
<keyword evidence="9 11" id="KW-0472">Membrane</keyword>
<evidence type="ECO:0000313" key="15">
    <source>
        <dbReference type="Proteomes" id="UP000835052"/>
    </source>
</evidence>
<evidence type="ECO:0000256" key="4">
    <source>
        <dbReference type="ARBA" id="ARBA00022692"/>
    </source>
</evidence>
<feature type="compositionally biased region" description="Polar residues" evidence="10">
    <location>
        <begin position="407"/>
        <end position="422"/>
    </location>
</feature>
<dbReference type="CDD" id="cd18578">
    <property type="entry name" value="ABC_6TM_Pgp_ABCB1_D2_like"/>
    <property type="match status" value="1"/>
</dbReference>
<dbReference type="InterPro" id="IPR011527">
    <property type="entry name" value="ABC1_TM_dom"/>
</dbReference>
<comment type="subcellular location">
    <subcellularLocation>
        <location evidence="1">Membrane</location>
        <topology evidence="1">Multi-pass membrane protein</topology>
    </subcellularLocation>
</comment>
<dbReference type="GO" id="GO:0016887">
    <property type="term" value="F:ATP hydrolysis activity"/>
    <property type="evidence" value="ECO:0007669"/>
    <property type="project" value="InterPro"/>
</dbReference>
<dbReference type="EMBL" id="CAJGYM010000137">
    <property type="protein sequence ID" value="CAD6198758.1"/>
    <property type="molecule type" value="Genomic_DNA"/>
</dbReference>
<dbReference type="InterPro" id="IPR003593">
    <property type="entry name" value="AAA+_ATPase"/>
</dbReference>
<dbReference type="AlphaFoldDB" id="A0A8S1HTZ4"/>
<comment type="similarity">
    <text evidence="2">Belongs to the ABC transporter superfamily. ABCB family. Multidrug resistance exporter (TC 3.A.1.201) subfamily.</text>
</comment>
<dbReference type="PROSITE" id="PS00211">
    <property type="entry name" value="ABC_TRANSPORTER_1"/>
    <property type="match status" value="2"/>
</dbReference>
<keyword evidence="15" id="KW-1185">Reference proteome</keyword>
<dbReference type="InterPro" id="IPR036640">
    <property type="entry name" value="ABC1_TM_sf"/>
</dbReference>
<comment type="caution">
    <text evidence="14">The sequence shown here is derived from an EMBL/GenBank/DDBJ whole genome shotgun (WGS) entry which is preliminary data.</text>
</comment>
<dbReference type="Pfam" id="PF00005">
    <property type="entry name" value="ABC_tran"/>
    <property type="match status" value="2"/>
</dbReference>
<feature type="region of interest" description="Disordered" evidence="10">
    <location>
        <begin position="407"/>
        <end position="431"/>
    </location>
</feature>
<dbReference type="Pfam" id="PF00664">
    <property type="entry name" value="ABC_membrane"/>
    <property type="match status" value="2"/>
</dbReference>
<keyword evidence="5" id="KW-0677">Repeat</keyword>